<sequence>MDKIIKALLGLIFAFIVVIGVFGILPQMGIGSPFAGLGEFQNPLAGLFENGKNAAANAALDASGLKAKANEALRNNRDRIAEITGMSGSQVDAAINALDIENWEVTTLPAGISKTGSADISYGGTDATITTYDDPSVVTVNAMGQDVTLAVPDSAQDYLPFLGYLG</sequence>
<gene>
    <name evidence="2" type="ORF">VIN30_09065</name>
</gene>
<keyword evidence="3" id="KW-1185">Reference proteome</keyword>
<keyword evidence="1" id="KW-0812">Transmembrane</keyword>
<protein>
    <submittedName>
        <fullName evidence="2">Uncharacterized protein</fullName>
    </submittedName>
</protein>
<organism evidence="2 3">
    <name type="scientific">Adlercreutzia wanghongyangiae</name>
    <dbReference type="NCBI Taxonomy" id="3111451"/>
    <lineage>
        <taxon>Bacteria</taxon>
        <taxon>Bacillati</taxon>
        <taxon>Actinomycetota</taxon>
        <taxon>Coriobacteriia</taxon>
        <taxon>Eggerthellales</taxon>
        <taxon>Eggerthellaceae</taxon>
        <taxon>Adlercreutzia</taxon>
    </lineage>
</organism>
<keyword evidence="1" id="KW-0472">Membrane</keyword>
<proteinExistence type="predicted"/>
<comment type="caution">
    <text evidence="2">The sequence shown here is derived from an EMBL/GenBank/DDBJ whole genome shotgun (WGS) entry which is preliminary data.</text>
</comment>
<dbReference type="Proteomes" id="UP001349994">
    <property type="component" value="Unassembled WGS sequence"/>
</dbReference>
<feature type="transmembrane region" description="Helical" evidence="1">
    <location>
        <begin position="7"/>
        <end position="25"/>
    </location>
</feature>
<keyword evidence="1" id="KW-1133">Transmembrane helix</keyword>
<evidence type="ECO:0000256" key="1">
    <source>
        <dbReference type="SAM" id="Phobius"/>
    </source>
</evidence>
<reference evidence="2 3" key="1">
    <citation type="submission" date="2024-01" db="EMBL/GenBank/DDBJ databases">
        <title>novel species in genus Adlercreutzia.</title>
        <authorList>
            <person name="Liu X."/>
        </authorList>
    </citation>
    <scope>NUCLEOTIDE SEQUENCE [LARGE SCALE GENOMIC DNA]</scope>
    <source>
        <strain evidence="2 3">R7</strain>
    </source>
</reference>
<accession>A0ABU6IJF0</accession>
<dbReference type="RefSeq" id="WP_338211009.1">
    <property type="nucleotide sequence ID" value="NZ_JAYMFF010000018.1"/>
</dbReference>
<dbReference type="EMBL" id="JAYMFF010000018">
    <property type="protein sequence ID" value="MEC4176594.1"/>
    <property type="molecule type" value="Genomic_DNA"/>
</dbReference>
<evidence type="ECO:0000313" key="3">
    <source>
        <dbReference type="Proteomes" id="UP001349994"/>
    </source>
</evidence>
<evidence type="ECO:0000313" key="2">
    <source>
        <dbReference type="EMBL" id="MEC4176594.1"/>
    </source>
</evidence>
<name>A0ABU6IJF0_9ACTN</name>